<keyword evidence="2" id="KW-1185">Reference proteome</keyword>
<proteinExistence type="predicted"/>
<accession>A0ABU0BXM1</accession>
<dbReference type="RefSeq" id="WP_307233732.1">
    <property type="nucleotide sequence ID" value="NZ_JAUSVF010000002.1"/>
</dbReference>
<dbReference type="SUPFAM" id="SSF48208">
    <property type="entry name" value="Six-hairpin glycosidases"/>
    <property type="match status" value="1"/>
</dbReference>
<sequence>MSLELQNSSSIIPHDVVQSRVERLGYPSKSAAPIPLDRLLLLQGTSLGVRRQVDHLLALANRGLPRMHKDRVFGHTLRAVKTKAGEVEQLQGRSLRYSAMVALGLSCLSETVQRQILGGASASELAEITAMDAAVSNDLGAVALAAWAAAEVASVHAVPLFRRIAERMASDTPCATVECAWALIAALASREFGDTEDVVTLATTRLMVGRAPSGLFTHTLPPSAGGYMRAHIGCFADQVYPIQALARLYMARGGDDVLSAAEACAERICALQGPAGQWWWHYDTREGTVVEGYPVYSVHQHAMGPMALLELREAGGTDYTSAIIKGLGWLNEHPETPTSLVCFEKGVIWRKVARREPGKLSRILSAATTGLVRGWKLPGLDTLFPPGKIDYECRPYELGWLLYAWLSGGAIAALAAESKSENQRLLREV</sequence>
<dbReference type="InterPro" id="IPR008928">
    <property type="entry name" value="6-hairpin_glycosidase_sf"/>
</dbReference>
<evidence type="ECO:0000313" key="1">
    <source>
        <dbReference type="EMBL" id="MDQ0322175.1"/>
    </source>
</evidence>
<reference evidence="1 2" key="1">
    <citation type="submission" date="2023-07" db="EMBL/GenBank/DDBJ databases">
        <title>Genomic Encyclopedia of Type Strains, Phase IV (KMG-IV): sequencing the most valuable type-strain genomes for metagenomic binning, comparative biology and taxonomic classification.</title>
        <authorList>
            <person name="Goeker M."/>
        </authorList>
    </citation>
    <scope>NUCLEOTIDE SEQUENCE [LARGE SCALE GENOMIC DNA]</scope>
    <source>
        <strain evidence="1 2">DSM 1112</strain>
    </source>
</reference>
<gene>
    <name evidence="1" type="ORF">QO002_004381</name>
</gene>
<evidence type="ECO:0000313" key="2">
    <source>
        <dbReference type="Proteomes" id="UP001230207"/>
    </source>
</evidence>
<comment type="caution">
    <text evidence="1">The sequence shown here is derived from an EMBL/GenBank/DDBJ whole genome shotgun (WGS) entry which is preliminary data.</text>
</comment>
<organism evidence="1 2">
    <name type="scientific">Pararhizobium capsulatum DSM 1112</name>
    <dbReference type="NCBI Taxonomy" id="1121113"/>
    <lineage>
        <taxon>Bacteria</taxon>
        <taxon>Pseudomonadati</taxon>
        <taxon>Pseudomonadota</taxon>
        <taxon>Alphaproteobacteria</taxon>
        <taxon>Hyphomicrobiales</taxon>
        <taxon>Rhizobiaceae</taxon>
        <taxon>Rhizobium/Agrobacterium group</taxon>
        <taxon>Pararhizobium</taxon>
    </lineage>
</organism>
<dbReference type="EMBL" id="JAUSVF010000002">
    <property type="protein sequence ID" value="MDQ0322175.1"/>
    <property type="molecule type" value="Genomic_DNA"/>
</dbReference>
<evidence type="ECO:0008006" key="3">
    <source>
        <dbReference type="Google" id="ProtNLM"/>
    </source>
</evidence>
<name>A0ABU0BXM1_9HYPH</name>
<dbReference type="Proteomes" id="UP001230207">
    <property type="component" value="Unassembled WGS sequence"/>
</dbReference>
<protein>
    <recommendedName>
        <fullName evidence="3">Lanthionine synthetase C-like protein</fullName>
    </recommendedName>
</protein>